<dbReference type="OrthoDB" id="7874348at2"/>
<keyword evidence="3" id="KW-1185">Reference proteome</keyword>
<evidence type="ECO:0008006" key="4">
    <source>
        <dbReference type="Google" id="ProtNLM"/>
    </source>
</evidence>
<evidence type="ECO:0000313" key="2">
    <source>
        <dbReference type="EMBL" id="SMX27682.1"/>
    </source>
</evidence>
<dbReference type="Proteomes" id="UP000225972">
    <property type="component" value="Unassembled WGS sequence"/>
</dbReference>
<proteinExistence type="predicted"/>
<accession>A0A238JCI8</accession>
<evidence type="ECO:0000256" key="1">
    <source>
        <dbReference type="SAM" id="SignalP"/>
    </source>
</evidence>
<evidence type="ECO:0000313" key="3">
    <source>
        <dbReference type="Proteomes" id="UP000225972"/>
    </source>
</evidence>
<dbReference type="RefSeq" id="WP_099244035.1">
    <property type="nucleotide sequence ID" value="NZ_FXXP01000001.1"/>
</dbReference>
<reference evidence="3" key="1">
    <citation type="submission" date="2017-05" db="EMBL/GenBank/DDBJ databases">
        <authorList>
            <person name="Rodrigo-Torres L."/>
            <person name="Arahal R. D."/>
            <person name="Lucena T."/>
        </authorList>
    </citation>
    <scope>NUCLEOTIDE SEQUENCE [LARGE SCALE GENOMIC DNA]</scope>
    <source>
        <strain evidence="3">CECT 8649</strain>
    </source>
</reference>
<name>A0A238JCI8_9RHOB</name>
<keyword evidence="1" id="KW-0732">Signal</keyword>
<organism evidence="2 3">
    <name type="scientific">Pelagimonas phthalicica</name>
    <dbReference type="NCBI Taxonomy" id="1037362"/>
    <lineage>
        <taxon>Bacteria</taxon>
        <taxon>Pseudomonadati</taxon>
        <taxon>Pseudomonadota</taxon>
        <taxon>Alphaproteobacteria</taxon>
        <taxon>Rhodobacterales</taxon>
        <taxon>Roseobacteraceae</taxon>
        <taxon>Pelagimonas</taxon>
    </lineage>
</organism>
<feature type="signal peptide" evidence="1">
    <location>
        <begin position="1"/>
        <end position="20"/>
    </location>
</feature>
<gene>
    <name evidence="2" type="ORF">TRP8649_01790</name>
</gene>
<dbReference type="AlphaFoldDB" id="A0A238JCI8"/>
<sequence length="117" mass="13164">MTRFLLFSLVLASLTGPVSAQGFTRIESESQFVELAVGKTLYLGDTTALAQNDGRLIVVFKGKEITGSWAWKEGYFCRVLQSYSTKEDCQLWEYDGEDFQVTRDKGAGKVFLYTLEP</sequence>
<feature type="chain" id="PRO_5012782647" description="Dihydrodipicolinate reductase" evidence="1">
    <location>
        <begin position="21"/>
        <end position="117"/>
    </location>
</feature>
<protein>
    <recommendedName>
        <fullName evidence="4">Dihydrodipicolinate reductase</fullName>
    </recommendedName>
</protein>
<dbReference type="EMBL" id="FXXP01000001">
    <property type="protein sequence ID" value="SMX27682.1"/>
    <property type="molecule type" value="Genomic_DNA"/>
</dbReference>